<protein>
    <recommendedName>
        <fullName evidence="9">NB-ARC domain-containing protein</fullName>
    </recommendedName>
</protein>
<proteinExistence type="inferred from homology"/>
<comment type="caution">
    <text evidence="7">The sequence shown here is derived from an EMBL/GenBank/DDBJ whole genome shotgun (WGS) entry which is preliminary data.</text>
</comment>
<dbReference type="Proteomes" id="UP001634393">
    <property type="component" value="Unassembled WGS sequence"/>
</dbReference>
<dbReference type="InterPro" id="IPR055414">
    <property type="entry name" value="LRR_R13L4/SHOC2-like"/>
</dbReference>
<sequence>MAAAAVVSAVRERLNAYLVVEDVLLFRGSSTRDKFEWLNSQLVVVENFLKSLENNRDDVLEKIAIQLAYDVEDVVDYLALKHEWKDHWNWSIKTLLKFPSSHQVHRRHDFQTLKVRIDELVRKLLRITDYQNNTIPSSSFFFLTTLVGMEGDFEMVRNLLLTGIDAVTTISGVSGVGKTTLAKRLYDDPTVILNFHSRAWVTVGEQFHDRGMIENISSNFLFSSTIPELVEKDRRSLLVLDDVPSVQVWESIKFSDFSLYRGTKILITTRGKEVGLCKYGCYIHEMKTLPNDQGCQLFKIQSGAPVENSKQLSRETEEIVSKIVNCCQGLPLAINLVGGILKGKEDWAEALEALLQALLREQNKYNQHLDLGGGGTLLLLEKVVSLSYNHLPFHLKPCFLYLGHFPADQVISVEKLYLLLMAEGLISTARYQSHKIRMDAVEEYMLALVQRNLVLMEKEDVLGSRRIMKSFKLQNQIRNLCISIGEKEEFFGVADFNQGNKSLYLLRRTTLYTDHKYDDDDDDDDADDDNNDDYDVYSLNISEPKHVRSLFFFSSKSKLWPKELAVDLKKFRWTRVLDFNQVDFRVEKLPKGIEKLHYLRYLSFRGCYVEELPSSLSKFPFLETLDLSVKTSCKMTIHANVLRNMSRLRHLYFPLAYQSATDDKLKLDGLKKLEVLVNFHAGICDADHLPMLRNLEIFEGIGDGNNDNLEKMINFIQGNELVLSHSSLTIKNCDSSLDERLSVVTALLTCGCLHHLDIEEILFELILPLPWQFGSNLTNIDPMPTLGKLPQLRNLVLCNGAFVGKKIMCAEAEFVRLRCLKLLYLWGLREFEVEIGALPCLSNFMVMRCDNLKMLPDYLMEIPTLEQVTIACMPKEFKALVRRKAEDQLSKGHSLFVNFCGK</sequence>
<accession>A0ABD3SJK1</accession>
<dbReference type="SUPFAM" id="SSF52540">
    <property type="entry name" value="P-loop containing nucleoside triphosphate hydrolases"/>
    <property type="match status" value="1"/>
</dbReference>
<gene>
    <name evidence="7" type="ORF">ACJIZ3_020778</name>
</gene>
<keyword evidence="4" id="KW-0611">Plant defense</keyword>
<dbReference type="EMBL" id="JBJXBP010000006">
    <property type="protein sequence ID" value="KAL3824749.1"/>
    <property type="molecule type" value="Genomic_DNA"/>
</dbReference>
<dbReference type="PANTHER" id="PTHR23155:SF1211">
    <property type="entry name" value="OS09G0313500 PROTEIN"/>
    <property type="match status" value="1"/>
</dbReference>
<dbReference type="InterPro" id="IPR036388">
    <property type="entry name" value="WH-like_DNA-bd_sf"/>
</dbReference>
<feature type="domain" description="NB-ARC" evidence="5">
    <location>
        <begin position="153"/>
        <end position="300"/>
    </location>
</feature>
<dbReference type="InterPro" id="IPR002182">
    <property type="entry name" value="NB-ARC"/>
</dbReference>
<organism evidence="7 8">
    <name type="scientific">Penstemon smallii</name>
    <dbReference type="NCBI Taxonomy" id="265156"/>
    <lineage>
        <taxon>Eukaryota</taxon>
        <taxon>Viridiplantae</taxon>
        <taxon>Streptophyta</taxon>
        <taxon>Embryophyta</taxon>
        <taxon>Tracheophyta</taxon>
        <taxon>Spermatophyta</taxon>
        <taxon>Magnoliopsida</taxon>
        <taxon>eudicotyledons</taxon>
        <taxon>Gunneridae</taxon>
        <taxon>Pentapetalae</taxon>
        <taxon>asterids</taxon>
        <taxon>lamiids</taxon>
        <taxon>Lamiales</taxon>
        <taxon>Plantaginaceae</taxon>
        <taxon>Cheloneae</taxon>
        <taxon>Penstemon</taxon>
    </lineage>
</organism>
<keyword evidence="8" id="KW-1185">Reference proteome</keyword>
<evidence type="ECO:0000256" key="1">
    <source>
        <dbReference type="ARBA" id="ARBA00008894"/>
    </source>
</evidence>
<keyword evidence="2" id="KW-0433">Leucine-rich repeat</keyword>
<dbReference type="PANTHER" id="PTHR23155">
    <property type="entry name" value="DISEASE RESISTANCE PROTEIN RP"/>
    <property type="match status" value="1"/>
</dbReference>
<dbReference type="Gene3D" id="1.10.8.430">
    <property type="entry name" value="Helical domain of apoptotic protease-activating factors"/>
    <property type="match status" value="1"/>
</dbReference>
<evidence type="ECO:0000259" key="5">
    <source>
        <dbReference type="Pfam" id="PF00931"/>
    </source>
</evidence>
<reference evidence="7 8" key="1">
    <citation type="submission" date="2024-12" db="EMBL/GenBank/DDBJ databases">
        <title>The unique morphological basis and parallel evolutionary history of personate flowers in Penstemon.</title>
        <authorList>
            <person name="Depatie T.H."/>
            <person name="Wessinger C.A."/>
        </authorList>
    </citation>
    <scope>NUCLEOTIDE SEQUENCE [LARGE SCALE GENOMIC DNA]</scope>
    <source>
        <strain evidence="7">WTNN_2</strain>
        <tissue evidence="7">Leaf</tissue>
    </source>
</reference>
<dbReference type="Gene3D" id="3.40.50.300">
    <property type="entry name" value="P-loop containing nucleotide triphosphate hydrolases"/>
    <property type="match status" value="1"/>
</dbReference>
<name>A0ABD3SJK1_9LAMI</name>
<evidence type="ECO:0000313" key="8">
    <source>
        <dbReference type="Proteomes" id="UP001634393"/>
    </source>
</evidence>
<dbReference type="PRINTS" id="PR00364">
    <property type="entry name" value="DISEASERSIST"/>
</dbReference>
<evidence type="ECO:0000259" key="6">
    <source>
        <dbReference type="Pfam" id="PF23598"/>
    </source>
</evidence>
<dbReference type="Pfam" id="PF00931">
    <property type="entry name" value="NB-ARC"/>
    <property type="match status" value="1"/>
</dbReference>
<dbReference type="InterPro" id="IPR027417">
    <property type="entry name" value="P-loop_NTPase"/>
</dbReference>
<dbReference type="GO" id="GO:0051707">
    <property type="term" value="P:response to other organism"/>
    <property type="evidence" value="ECO:0007669"/>
    <property type="project" value="UniProtKB-ARBA"/>
</dbReference>
<dbReference type="Pfam" id="PF23598">
    <property type="entry name" value="LRR_14"/>
    <property type="match status" value="1"/>
</dbReference>
<dbReference type="GO" id="GO:0006952">
    <property type="term" value="P:defense response"/>
    <property type="evidence" value="ECO:0007669"/>
    <property type="project" value="UniProtKB-KW"/>
</dbReference>
<keyword evidence="3" id="KW-0677">Repeat</keyword>
<dbReference type="Gene3D" id="3.80.10.10">
    <property type="entry name" value="Ribonuclease Inhibitor"/>
    <property type="match status" value="1"/>
</dbReference>
<evidence type="ECO:0000256" key="3">
    <source>
        <dbReference type="ARBA" id="ARBA00022737"/>
    </source>
</evidence>
<dbReference type="InterPro" id="IPR032675">
    <property type="entry name" value="LRR_dom_sf"/>
</dbReference>
<evidence type="ECO:0008006" key="9">
    <source>
        <dbReference type="Google" id="ProtNLM"/>
    </source>
</evidence>
<evidence type="ECO:0000256" key="2">
    <source>
        <dbReference type="ARBA" id="ARBA00022614"/>
    </source>
</evidence>
<dbReference type="AlphaFoldDB" id="A0ABD3SJK1"/>
<evidence type="ECO:0000256" key="4">
    <source>
        <dbReference type="ARBA" id="ARBA00022821"/>
    </source>
</evidence>
<comment type="similarity">
    <text evidence="1">Belongs to the disease resistance NB-LRR family.</text>
</comment>
<dbReference type="Gene3D" id="1.10.10.10">
    <property type="entry name" value="Winged helix-like DNA-binding domain superfamily/Winged helix DNA-binding domain"/>
    <property type="match status" value="1"/>
</dbReference>
<dbReference type="SUPFAM" id="SSF52058">
    <property type="entry name" value="L domain-like"/>
    <property type="match status" value="1"/>
</dbReference>
<dbReference type="InterPro" id="IPR044974">
    <property type="entry name" value="Disease_R_plants"/>
</dbReference>
<evidence type="ECO:0000313" key="7">
    <source>
        <dbReference type="EMBL" id="KAL3824749.1"/>
    </source>
</evidence>
<feature type="domain" description="Disease resistance R13L4/SHOC-2-like LRR" evidence="6">
    <location>
        <begin position="546"/>
        <end position="891"/>
    </location>
</feature>
<dbReference type="InterPro" id="IPR042197">
    <property type="entry name" value="Apaf_helical"/>
</dbReference>